<evidence type="ECO:0000313" key="13">
    <source>
        <dbReference type="EMBL" id="KAG8239189.1"/>
    </source>
</evidence>
<evidence type="ECO:0000256" key="11">
    <source>
        <dbReference type="ARBA" id="ARBA00023242"/>
    </source>
</evidence>
<dbReference type="GO" id="GO:0010468">
    <property type="term" value="P:regulation of gene expression"/>
    <property type="evidence" value="ECO:0007669"/>
    <property type="project" value="TreeGrafter"/>
</dbReference>
<feature type="domain" description="SET" evidence="12">
    <location>
        <begin position="5"/>
        <end position="116"/>
    </location>
</feature>
<reference evidence="13" key="1">
    <citation type="submission" date="2013-04" db="EMBL/GenBank/DDBJ databases">
        <authorList>
            <person name="Qu J."/>
            <person name="Murali S.C."/>
            <person name="Bandaranaike D."/>
            <person name="Bellair M."/>
            <person name="Blankenburg K."/>
            <person name="Chao H."/>
            <person name="Dinh H."/>
            <person name="Doddapaneni H."/>
            <person name="Downs B."/>
            <person name="Dugan-Rocha S."/>
            <person name="Elkadiri S."/>
            <person name="Gnanaolivu R.D."/>
            <person name="Hernandez B."/>
            <person name="Javaid M."/>
            <person name="Jayaseelan J.C."/>
            <person name="Lee S."/>
            <person name="Li M."/>
            <person name="Ming W."/>
            <person name="Munidasa M."/>
            <person name="Muniz J."/>
            <person name="Nguyen L."/>
            <person name="Ongeri F."/>
            <person name="Osuji N."/>
            <person name="Pu L.-L."/>
            <person name="Puazo M."/>
            <person name="Qu C."/>
            <person name="Quiroz J."/>
            <person name="Raj R."/>
            <person name="Weissenberger G."/>
            <person name="Xin Y."/>
            <person name="Zou X."/>
            <person name="Han Y."/>
            <person name="Richards S."/>
            <person name="Worley K."/>
            <person name="Muzny D."/>
            <person name="Gibbs R."/>
        </authorList>
    </citation>
    <scope>NUCLEOTIDE SEQUENCE</scope>
    <source>
        <strain evidence="13">Sampled in the wild</strain>
    </source>
</reference>
<feature type="non-terminal residue" evidence="13">
    <location>
        <position position="1"/>
    </location>
</feature>
<dbReference type="GO" id="GO:0042054">
    <property type="term" value="F:histone methyltransferase activity"/>
    <property type="evidence" value="ECO:0007669"/>
    <property type="project" value="InterPro"/>
</dbReference>
<dbReference type="SUPFAM" id="SSF82199">
    <property type="entry name" value="SET domain"/>
    <property type="match status" value="1"/>
</dbReference>
<keyword evidence="14" id="KW-1185">Reference proteome</keyword>
<evidence type="ECO:0000256" key="4">
    <source>
        <dbReference type="ARBA" id="ARBA00022691"/>
    </source>
</evidence>
<evidence type="ECO:0000256" key="8">
    <source>
        <dbReference type="ARBA" id="ARBA00022833"/>
    </source>
</evidence>
<dbReference type="PROSITE" id="PS50280">
    <property type="entry name" value="SET"/>
    <property type="match status" value="1"/>
</dbReference>
<dbReference type="CDD" id="cd19193">
    <property type="entry name" value="PR-SET_PRDM7_9"/>
    <property type="match status" value="1"/>
</dbReference>
<comment type="caution">
    <text evidence="13">The sequence shown here is derived from an EMBL/GenBank/DDBJ whole genome shotgun (WGS) entry which is preliminary data.</text>
</comment>
<reference evidence="13" key="2">
    <citation type="submission" date="2017-10" db="EMBL/GenBank/DDBJ databases">
        <title>Ladona fulva Genome sequencing and assembly.</title>
        <authorList>
            <person name="Murali S."/>
            <person name="Richards S."/>
            <person name="Bandaranaike D."/>
            <person name="Bellair M."/>
            <person name="Blankenburg K."/>
            <person name="Chao H."/>
            <person name="Dinh H."/>
            <person name="Doddapaneni H."/>
            <person name="Dugan-Rocha S."/>
            <person name="Elkadiri S."/>
            <person name="Gnanaolivu R."/>
            <person name="Hernandez B."/>
            <person name="Skinner E."/>
            <person name="Javaid M."/>
            <person name="Lee S."/>
            <person name="Li M."/>
            <person name="Ming W."/>
            <person name="Munidasa M."/>
            <person name="Muniz J."/>
            <person name="Nguyen L."/>
            <person name="Hughes D."/>
            <person name="Osuji N."/>
            <person name="Pu L.-L."/>
            <person name="Puazo M."/>
            <person name="Qu C."/>
            <person name="Quiroz J."/>
            <person name="Raj R."/>
            <person name="Weissenberger G."/>
            <person name="Xin Y."/>
            <person name="Zou X."/>
            <person name="Han Y."/>
            <person name="Worley K."/>
            <person name="Muzny D."/>
            <person name="Gibbs R."/>
        </authorList>
    </citation>
    <scope>NUCLEOTIDE SEQUENCE</scope>
    <source>
        <strain evidence="13">Sampled in the wild</strain>
    </source>
</reference>
<keyword evidence="7" id="KW-0863">Zinc-finger</keyword>
<organism evidence="13 14">
    <name type="scientific">Ladona fulva</name>
    <name type="common">Scarce chaser dragonfly</name>
    <name type="synonym">Libellula fulva</name>
    <dbReference type="NCBI Taxonomy" id="123851"/>
    <lineage>
        <taxon>Eukaryota</taxon>
        <taxon>Metazoa</taxon>
        <taxon>Ecdysozoa</taxon>
        <taxon>Arthropoda</taxon>
        <taxon>Hexapoda</taxon>
        <taxon>Insecta</taxon>
        <taxon>Pterygota</taxon>
        <taxon>Palaeoptera</taxon>
        <taxon>Odonata</taxon>
        <taxon>Epiprocta</taxon>
        <taxon>Anisoptera</taxon>
        <taxon>Libelluloidea</taxon>
        <taxon>Libellulidae</taxon>
        <taxon>Ladona</taxon>
    </lineage>
</organism>
<evidence type="ECO:0000259" key="12">
    <source>
        <dbReference type="PROSITE" id="PS50280"/>
    </source>
</evidence>
<evidence type="ECO:0000256" key="5">
    <source>
        <dbReference type="ARBA" id="ARBA00022723"/>
    </source>
</evidence>
<keyword evidence="2" id="KW-0489">Methyltransferase</keyword>
<evidence type="ECO:0000256" key="10">
    <source>
        <dbReference type="ARBA" id="ARBA00023163"/>
    </source>
</evidence>
<keyword evidence="5" id="KW-0479">Metal-binding</keyword>
<evidence type="ECO:0000256" key="9">
    <source>
        <dbReference type="ARBA" id="ARBA00023015"/>
    </source>
</evidence>
<keyword evidence="3" id="KW-0808">Transferase</keyword>
<evidence type="ECO:0000256" key="2">
    <source>
        <dbReference type="ARBA" id="ARBA00022603"/>
    </source>
</evidence>
<dbReference type="GO" id="GO:0008270">
    <property type="term" value="F:zinc ion binding"/>
    <property type="evidence" value="ECO:0007669"/>
    <property type="project" value="UniProtKB-KW"/>
</dbReference>
<dbReference type="Pfam" id="PF21549">
    <property type="entry name" value="PRDM2_PR"/>
    <property type="match status" value="1"/>
</dbReference>
<dbReference type="Proteomes" id="UP000792457">
    <property type="component" value="Unassembled WGS sequence"/>
</dbReference>
<evidence type="ECO:0000256" key="7">
    <source>
        <dbReference type="ARBA" id="ARBA00022771"/>
    </source>
</evidence>
<name>A0A8K0KRL3_LADFU</name>
<keyword evidence="4" id="KW-0949">S-adenosyl-L-methionine</keyword>
<evidence type="ECO:0000256" key="3">
    <source>
        <dbReference type="ARBA" id="ARBA00022679"/>
    </source>
</evidence>
<dbReference type="EMBL" id="KZ309545">
    <property type="protein sequence ID" value="KAG8239189.1"/>
    <property type="molecule type" value="Genomic_DNA"/>
</dbReference>
<dbReference type="InterPro" id="IPR050331">
    <property type="entry name" value="Zinc_finger"/>
</dbReference>
<dbReference type="AlphaFoldDB" id="A0A8K0KRL3"/>
<dbReference type="InterPro" id="IPR001214">
    <property type="entry name" value="SET_dom"/>
</dbReference>
<dbReference type="InterPro" id="IPR044417">
    <property type="entry name" value="PRDM7_9_PR-SET"/>
</dbReference>
<keyword evidence="9" id="KW-0805">Transcription regulation</keyword>
<dbReference type="Gene3D" id="2.170.270.10">
    <property type="entry name" value="SET domain"/>
    <property type="match status" value="1"/>
</dbReference>
<evidence type="ECO:0000256" key="6">
    <source>
        <dbReference type="ARBA" id="ARBA00022737"/>
    </source>
</evidence>
<dbReference type="SMART" id="SM00317">
    <property type="entry name" value="SET"/>
    <property type="match status" value="1"/>
</dbReference>
<evidence type="ECO:0000313" key="14">
    <source>
        <dbReference type="Proteomes" id="UP000792457"/>
    </source>
</evidence>
<dbReference type="OrthoDB" id="40579at2759"/>
<dbReference type="GO" id="GO:0008170">
    <property type="term" value="F:N-methyltransferase activity"/>
    <property type="evidence" value="ECO:0007669"/>
    <property type="project" value="UniProtKB-ARBA"/>
</dbReference>
<keyword evidence="11" id="KW-0539">Nucleus</keyword>
<evidence type="ECO:0000256" key="1">
    <source>
        <dbReference type="ARBA" id="ARBA00004123"/>
    </source>
</evidence>
<keyword evidence="10" id="KW-0804">Transcription</keyword>
<dbReference type="PANTHER" id="PTHR16515">
    <property type="entry name" value="PR DOMAIN ZINC FINGER PROTEIN"/>
    <property type="match status" value="1"/>
</dbReference>
<dbReference type="PANTHER" id="PTHR16515:SF66">
    <property type="entry name" value="C2H2-TYPE DOMAIN-CONTAINING PROTEIN"/>
    <property type="match status" value="1"/>
</dbReference>
<dbReference type="GO" id="GO:0005634">
    <property type="term" value="C:nucleus"/>
    <property type="evidence" value="ECO:0007669"/>
    <property type="project" value="UniProtKB-SubCell"/>
</dbReference>
<accession>A0A8K0KRL3</accession>
<keyword evidence="8" id="KW-0862">Zinc</keyword>
<dbReference type="GO" id="GO:0008757">
    <property type="term" value="F:S-adenosylmethionine-dependent methyltransferase activity"/>
    <property type="evidence" value="ECO:0007669"/>
    <property type="project" value="UniProtKB-ARBA"/>
</dbReference>
<sequence length="150" mass="17582">MSVPDQLQVMPSGIKFAGLGVWAKQRIEERVCFGPYLGVKRKVRSDSGYAWEIRHKKKISHFVDASNPQTSNWMRYVNCARHEEEQNLVAFQHKGEIYYRTVNIIEKGEELLVWYGDQYGKQLGINCKEFHQNQMRSIKRTDKSAKQQKC</sequence>
<comment type="subcellular location">
    <subcellularLocation>
        <location evidence="1">Nucleus</location>
    </subcellularLocation>
</comment>
<keyword evidence="6" id="KW-0677">Repeat</keyword>
<dbReference type="InterPro" id="IPR046341">
    <property type="entry name" value="SET_dom_sf"/>
</dbReference>
<gene>
    <name evidence="13" type="ORF">J437_LFUL018789</name>
</gene>
<proteinExistence type="predicted"/>
<protein>
    <recommendedName>
        <fullName evidence="12">SET domain-containing protein</fullName>
    </recommendedName>
</protein>
<dbReference type="GO" id="GO:0032259">
    <property type="term" value="P:methylation"/>
    <property type="evidence" value="ECO:0007669"/>
    <property type="project" value="UniProtKB-KW"/>
</dbReference>